<protein>
    <submittedName>
        <fullName evidence="1">Uncharacterized protein</fullName>
    </submittedName>
</protein>
<name>A0A2W4XEP1_9CYAN</name>
<dbReference type="EMBL" id="QBMP01000094">
    <property type="protein sequence ID" value="PZO55464.1"/>
    <property type="molecule type" value="Genomic_DNA"/>
</dbReference>
<evidence type="ECO:0000313" key="2">
    <source>
        <dbReference type="Proteomes" id="UP000249794"/>
    </source>
</evidence>
<reference evidence="1 2" key="2">
    <citation type="submission" date="2018-06" db="EMBL/GenBank/DDBJ databases">
        <title>Metagenomic assembly of (sub)arctic Cyanobacteria and their associated microbiome from non-axenic cultures.</title>
        <authorList>
            <person name="Baurain D."/>
        </authorList>
    </citation>
    <scope>NUCLEOTIDE SEQUENCE [LARGE SCALE GENOMIC DNA]</scope>
    <source>
        <strain evidence="1">ULC027bin1</strain>
    </source>
</reference>
<gene>
    <name evidence="1" type="ORF">DCF15_10465</name>
</gene>
<accession>A0A2W4XEP1</accession>
<dbReference type="AlphaFoldDB" id="A0A2W4XEP1"/>
<organism evidence="1 2">
    <name type="scientific">Phormidesmis priestleyi</name>
    <dbReference type="NCBI Taxonomy" id="268141"/>
    <lineage>
        <taxon>Bacteria</taxon>
        <taxon>Bacillati</taxon>
        <taxon>Cyanobacteriota</taxon>
        <taxon>Cyanophyceae</taxon>
        <taxon>Leptolyngbyales</taxon>
        <taxon>Leptolyngbyaceae</taxon>
        <taxon>Phormidesmis</taxon>
    </lineage>
</organism>
<sequence>MKQKEIIDQMAAGGYILNQMLIQPNRRAHPHKISDRQIKALENKGLVTKTVGYDKLQTYRLK</sequence>
<comment type="caution">
    <text evidence="1">The sequence shown here is derived from an EMBL/GenBank/DDBJ whole genome shotgun (WGS) entry which is preliminary data.</text>
</comment>
<reference evidence="2" key="1">
    <citation type="submission" date="2018-04" db="EMBL/GenBank/DDBJ databases">
        <authorList>
            <person name="Cornet L."/>
        </authorList>
    </citation>
    <scope>NUCLEOTIDE SEQUENCE [LARGE SCALE GENOMIC DNA]</scope>
</reference>
<proteinExistence type="predicted"/>
<dbReference type="Proteomes" id="UP000249794">
    <property type="component" value="Unassembled WGS sequence"/>
</dbReference>
<evidence type="ECO:0000313" key="1">
    <source>
        <dbReference type="EMBL" id="PZO55464.1"/>
    </source>
</evidence>